<dbReference type="InterPro" id="IPR019821">
    <property type="entry name" value="Kinesin_motor_CS"/>
</dbReference>
<dbReference type="SUPFAM" id="SSF52540">
    <property type="entry name" value="P-loop containing nucleoside triphosphate hydrolases"/>
    <property type="match status" value="1"/>
</dbReference>
<evidence type="ECO:0000256" key="11">
    <source>
        <dbReference type="PROSITE-ProRule" id="PRU00283"/>
    </source>
</evidence>
<dbReference type="InterPro" id="IPR021881">
    <property type="entry name" value="NACK_C"/>
</dbReference>
<keyword evidence="6 13" id="KW-0175">Coiled coil</keyword>
<dbReference type="PROSITE" id="PS50067">
    <property type="entry name" value="KINESIN_MOTOR_2"/>
    <property type="match status" value="1"/>
</dbReference>
<feature type="coiled-coil region" evidence="13">
    <location>
        <begin position="353"/>
        <end position="424"/>
    </location>
</feature>
<protein>
    <recommendedName>
        <fullName evidence="12">Kinesin-like protein</fullName>
    </recommendedName>
</protein>
<keyword evidence="9" id="KW-0539">Nucleus</keyword>
<feature type="compositionally biased region" description="Basic and acidic residues" evidence="14">
    <location>
        <begin position="613"/>
        <end position="626"/>
    </location>
</feature>
<sequence length="980" mass="110509">MGSISGDSAAGECDDSNAHEEKIFVSVRLRPLNEKELLRNEISDWECINTTTMIFKNSLQERTMLPTAYAFDRIFGCDCPTKQVYDEAAKKVALSVLSGINSSIFAYGQTSSGKTYTMSGVTECAVDDIYDYIDKHREREFVLKFSAMEIYNESVRDLLSTDSTPLRLLDDPERGTIIEKLAEVTLRDSDHLRELLTVCEAQRQIGETTLNEMSSRSHQILRLIVESSAREYLGAANSSALTASVNFIDLAGSECASQTSSAGTRLKEGCHINRSLLTLGTVIRKLSKGRNGHVPYRDSKLTRILQNCLGGNARTAVICTMSPAHSHVEKSRNTLLFASCAKQVSTNARVNVVVSEKALVKQLQKELARLENELRNLSSLAASCDSASALKEKEYLIEKMDKEIRELTQQRDLARSRAEDLLHTGGEYQNPKPWGDYHEKRSWTDEYSASEASEIIDITRSDVASRTSHFSDRCEGLNSNKLEEPFLENSEMQFLSDDTSPRLYIDKYFGPDPCKGWEKIAQETDKNFEDNFKEVQCIEIDFANRSTIADTLPPTPKGDQDSGQSPCSSDEETSDAGSANVPRSKSCTDLPMTMQKSPSSEFTEENESISPYEFEKVSPERQDDNQGKLSKIEPTANDEDLSRKYLGSSITTDLMNEKEENIKILVEDCIANQQTCETGLDEVIKPKSQMQFVDNLDLEAEKTSKEPEKTTDDGSKTGQDIQKSTSDWSTEFEPEKTTDDGSKTDQDIQKSSSDWSTEFEPEKTTDDGSKTDQDIQKSSSDWSTEFEPEKTTDDGSKTDQDIQKSASDWSTEFERQKREIIELWDACCTPLVHRTYFLLLFKGDPSDAVYMEVELRRLSFLKNTLSSGQVSVKSSRALNREREMLIKQMIKKYSKKDKEALFQKWGISLKSKNRRHQLCHRLWKDAKNMDHINESAAIVAKLVGFKDGNHAPKEMFGLSFSLKPMNLKSYSWRHSLPLMI</sequence>
<dbReference type="GO" id="GO:0003774">
    <property type="term" value="F:cytoskeletal motor activity"/>
    <property type="evidence" value="ECO:0007669"/>
    <property type="project" value="UniProtKB-UniRule"/>
</dbReference>
<evidence type="ECO:0000256" key="4">
    <source>
        <dbReference type="ARBA" id="ARBA00022741"/>
    </source>
</evidence>
<evidence type="ECO:0000256" key="14">
    <source>
        <dbReference type="SAM" id="MobiDB-lite"/>
    </source>
</evidence>
<keyword evidence="7 11" id="KW-0505">Motor protein</keyword>
<keyword evidence="3 12" id="KW-0493">Microtubule</keyword>
<keyword evidence="8" id="KW-0963">Cytoplasm</keyword>
<dbReference type="CDD" id="cd01374">
    <property type="entry name" value="KISc_CENP_E"/>
    <property type="match status" value="1"/>
</dbReference>
<proteinExistence type="inferred from homology"/>
<evidence type="ECO:0000256" key="8">
    <source>
        <dbReference type="ARBA" id="ARBA00023212"/>
    </source>
</evidence>
<dbReference type="Pfam" id="PF11995">
    <property type="entry name" value="DUF3490"/>
    <property type="match status" value="1"/>
</dbReference>
<accession>A0ABD1PWI5</accession>
<dbReference type="PANTHER" id="PTHR47968">
    <property type="entry name" value="CENTROMERE PROTEIN E"/>
    <property type="match status" value="1"/>
</dbReference>
<dbReference type="PANTHER" id="PTHR47968:SF54">
    <property type="entry name" value="KINESIN-LIKE PROTEIN NACK2"/>
    <property type="match status" value="1"/>
</dbReference>
<keyword evidence="17" id="KW-1185">Reference proteome</keyword>
<reference evidence="17" key="1">
    <citation type="submission" date="2024-07" db="EMBL/GenBank/DDBJ databases">
        <title>Two chromosome-level genome assemblies of Korean endemic species Abeliophyllum distichum and Forsythia ovata (Oleaceae).</title>
        <authorList>
            <person name="Jang H."/>
        </authorList>
    </citation>
    <scope>NUCLEOTIDE SEQUENCE [LARGE SCALE GENOMIC DNA]</scope>
</reference>
<dbReference type="InterPro" id="IPR027640">
    <property type="entry name" value="Kinesin-like_fam"/>
</dbReference>
<comment type="caution">
    <text evidence="16">The sequence shown here is derived from an EMBL/GenBank/DDBJ whole genome shotgun (WGS) entry which is preliminary data.</text>
</comment>
<comment type="similarity">
    <text evidence="2">Belongs to the TRAFAC class myosin-kinesin ATPase superfamily. Kinesin family. KIN-7 subfamily.</text>
</comment>
<evidence type="ECO:0000256" key="10">
    <source>
        <dbReference type="ARBA" id="ARBA00060413"/>
    </source>
</evidence>
<feature type="region of interest" description="Disordered" evidence="14">
    <location>
        <begin position="694"/>
        <end position="810"/>
    </location>
</feature>
<dbReference type="InterPro" id="IPR001752">
    <property type="entry name" value="Kinesin_motor_dom"/>
</dbReference>
<evidence type="ECO:0000256" key="6">
    <source>
        <dbReference type="ARBA" id="ARBA00023054"/>
    </source>
</evidence>
<dbReference type="PROSITE" id="PS00411">
    <property type="entry name" value="KINESIN_MOTOR_1"/>
    <property type="match status" value="1"/>
</dbReference>
<dbReference type="SMART" id="SM00129">
    <property type="entry name" value="KISc"/>
    <property type="match status" value="1"/>
</dbReference>
<feature type="binding site" evidence="11">
    <location>
        <begin position="108"/>
        <end position="115"/>
    </location>
    <ligand>
        <name>ATP</name>
        <dbReference type="ChEBI" id="CHEBI:30616"/>
    </ligand>
</feature>
<dbReference type="Gene3D" id="3.40.850.10">
    <property type="entry name" value="Kinesin motor domain"/>
    <property type="match status" value="1"/>
</dbReference>
<dbReference type="InterPro" id="IPR036961">
    <property type="entry name" value="Kinesin_motor_dom_sf"/>
</dbReference>
<feature type="domain" description="Kinesin motor" evidence="15">
    <location>
        <begin position="22"/>
        <end position="344"/>
    </location>
</feature>
<dbReference type="Proteomes" id="UP001604277">
    <property type="component" value="Unassembled WGS sequence"/>
</dbReference>
<feature type="compositionally biased region" description="Polar residues" evidence="14">
    <location>
        <begin position="716"/>
        <end position="729"/>
    </location>
</feature>
<dbReference type="FunFam" id="3.40.850.10:FF:000016">
    <property type="entry name" value="Kinesin-like protein"/>
    <property type="match status" value="1"/>
</dbReference>
<evidence type="ECO:0000313" key="16">
    <source>
        <dbReference type="EMBL" id="KAL2468286.1"/>
    </source>
</evidence>
<evidence type="ECO:0000256" key="3">
    <source>
        <dbReference type="ARBA" id="ARBA00022701"/>
    </source>
</evidence>
<dbReference type="EMBL" id="JBFOLJ010000017">
    <property type="protein sequence ID" value="KAL2468286.1"/>
    <property type="molecule type" value="Genomic_DNA"/>
</dbReference>
<evidence type="ECO:0000256" key="9">
    <source>
        <dbReference type="ARBA" id="ARBA00023242"/>
    </source>
</evidence>
<feature type="compositionally biased region" description="Basic and acidic residues" evidence="14">
    <location>
        <begin position="787"/>
        <end position="802"/>
    </location>
</feature>
<evidence type="ECO:0000256" key="2">
    <source>
        <dbReference type="ARBA" id="ARBA00007310"/>
    </source>
</evidence>
<keyword evidence="8" id="KW-0206">Cytoskeleton</keyword>
<dbReference type="Pfam" id="PF00225">
    <property type="entry name" value="Kinesin"/>
    <property type="match status" value="1"/>
</dbReference>
<gene>
    <name evidence="16" type="ORF">Fot_51811</name>
</gene>
<evidence type="ECO:0000259" key="15">
    <source>
        <dbReference type="PROSITE" id="PS50067"/>
    </source>
</evidence>
<evidence type="ECO:0000256" key="5">
    <source>
        <dbReference type="ARBA" id="ARBA00022840"/>
    </source>
</evidence>
<dbReference type="GO" id="GO:0005874">
    <property type="term" value="C:microtubule"/>
    <property type="evidence" value="ECO:0007669"/>
    <property type="project" value="UniProtKB-KW"/>
</dbReference>
<comment type="subcellular location">
    <subcellularLocation>
        <location evidence="10">Cytoplasm</location>
        <location evidence="10">Cytoskeleton</location>
        <location evidence="10">Phragmoplast</location>
    </subcellularLocation>
    <subcellularLocation>
        <location evidence="1">Nucleus</location>
    </subcellularLocation>
</comment>
<dbReference type="GO" id="GO:0000919">
    <property type="term" value="P:cell plate assembly"/>
    <property type="evidence" value="ECO:0007669"/>
    <property type="project" value="UniProtKB-ARBA"/>
</dbReference>
<evidence type="ECO:0000256" key="7">
    <source>
        <dbReference type="ARBA" id="ARBA00023175"/>
    </source>
</evidence>
<evidence type="ECO:0000256" key="12">
    <source>
        <dbReference type="RuleBase" id="RU000394"/>
    </source>
</evidence>
<dbReference type="GO" id="GO:0009524">
    <property type="term" value="C:phragmoplast"/>
    <property type="evidence" value="ECO:0007669"/>
    <property type="project" value="UniProtKB-SubCell"/>
</dbReference>
<organism evidence="16 17">
    <name type="scientific">Forsythia ovata</name>
    <dbReference type="NCBI Taxonomy" id="205694"/>
    <lineage>
        <taxon>Eukaryota</taxon>
        <taxon>Viridiplantae</taxon>
        <taxon>Streptophyta</taxon>
        <taxon>Embryophyta</taxon>
        <taxon>Tracheophyta</taxon>
        <taxon>Spermatophyta</taxon>
        <taxon>Magnoliopsida</taxon>
        <taxon>eudicotyledons</taxon>
        <taxon>Gunneridae</taxon>
        <taxon>Pentapetalae</taxon>
        <taxon>asterids</taxon>
        <taxon>lamiids</taxon>
        <taxon>Lamiales</taxon>
        <taxon>Oleaceae</taxon>
        <taxon>Forsythieae</taxon>
        <taxon>Forsythia</taxon>
    </lineage>
</organism>
<dbReference type="PRINTS" id="PR00380">
    <property type="entry name" value="KINESINHEAVY"/>
</dbReference>
<dbReference type="AlphaFoldDB" id="A0ABD1PWI5"/>
<dbReference type="GO" id="GO:0005524">
    <property type="term" value="F:ATP binding"/>
    <property type="evidence" value="ECO:0007669"/>
    <property type="project" value="UniProtKB-UniRule"/>
</dbReference>
<dbReference type="GO" id="GO:0005634">
    <property type="term" value="C:nucleus"/>
    <property type="evidence" value="ECO:0007669"/>
    <property type="project" value="UniProtKB-SubCell"/>
</dbReference>
<feature type="compositionally biased region" description="Basic and acidic residues" evidence="14">
    <location>
        <begin position="760"/>
        <end position="775"/>
    </location>
</feature>
<feature type="region of interest" description="Disordered" evidence="14">
    <location>
        <begin position="548"/>
        <end position="645"/>
    </location>
</feature>
<feature type="compositionally biased region" description="Basic and acidic residues" evidence="14">
    <location>
        <begin position="733"/>
        <end position="748"/>
    </location>
</feature>
<evidence type="ECO:0000256" key="1">
    <source>
        <dbReference type="ARBA" id="ARBA00004123"/>
    </source>
</evidence>
<keyword evidence="4 11" id="KW-0547">Nucleotide-binding</keyword>
<keyword evidence="5 11" id="KW-0067">ATP-binding</keyword>
<dbReference type="InterPro" id="IPR027417">
    <property type="entry name" value="P-loop_NTPase"/>
</dbReference>
<evidence type="ECO:0000256" key="13">
    <source>
        <dbReference type="SAM" id="Coils"/>
    </source>
</evidence>
<evidence type="ECO:0000313" key="17">
    <source>
        <dbReference type="Proteomes" id="UP001604277"/>
    </source>
</evidence>
<name>A0ABD1PWI5_9LAMI</name>
<feature type="compositionally biased region" description="Basic and acidic residues" evidence="14">
    <location>
        <begin position="699"/>
        <end position="715"/>
    </location>
</feature>
<feature type="compositionally biased region" description="Polar residues" evidence="14">
    <location>
        <begin position="575"/>
        <end position="587"/>
    </location>
</feature>